<dbReference type="AlphaFoldDB" id="A0A182IW74"/>
<organism evidence="1">
    <name type="scientific">Anopheles atroparvus</name>
    <name type="common">European mosquito</name>
    <dbReference type="NCBI Taxonomy" id="41427"/>
    <lineage>
        <taxon>Eukaryota</taxon>
        <taxon>Metazoa</taxon>
        <taxon>Ecdysozoa</taxon>
        <taxon>Arthropoda</taxon>
        <taxon>Hexapoda</taxon>
        <taxon>Insecta</taxon>
        <taxon>Pterygota</taxon>
        <taxon>Neoptera</taxon>
        <taxon>Endopterygota</taxon>
        <taxon>Diptera</taxon>
        <taxon>Nematocera</taxon>
        <taxon>Culicoidea</taxon>
        <taxon>Culicidae</taxon>
        <taxon>Anophelinae</taxon>
        <taxon>Anopheles</taxon>
    </lineage>
</organism>
<dbReference type="Pfam" id="PF16021">
    <property type="entry name" value="PDCD7"/>
    <property type="match status" value="1"/>
</dbReference>
<name>A0A182IW74_ANOAO</name>
<dbReference type="STRING" id="41427.A0A182IW74"/>
<dbReference type="EnsemblMetazoa" id="AATE006648-RA">
    <property type="protein sequence ID" value="AATE006648-PA.1"/>
    <property type="gene ID" value="AATE006648"/>
</dbReference>
<dbReference type="InterPro" id="IPR031974">
    <property type="entry name" value="PDCD7"/>
</dbReference>
<protein>
    <submittedName>
        <fullName evidence="1">Uncharacterized protein</fullName>
    </submittedName>
</protein>
<proteinExistence type="predicted"/>
<accession>A0A182IW74</accession>
<reference evidence="1" key="1">
    <citation type="submission" date="2022-08" db="UniProtKB">
        <authorList>
            <consortium name="EnsemblMetazoa"/>
        </authorList>
    </citation>
    <scope>IDENTIFICATION</scope>
    <source>
        <strain evidence="1">EBRO</strain>
    </source>
</reference>
<evidence type="ECO:0000313" key="1">
    <source>
        <dbReference type="EnsemblMetazoa" id="AATE006648-PA.1"/>
    </source>
</evidence>
<dbReference type="VEuPathDB" id="VectorBase:AATE006648"/>
<sequence length="418" mass="48469">LSYYLNRGKGRRRIFRNLLKLMLSKMFAPFDTDLCIDITKPPPPVDDSFPHSKLLEQLRQSDEILVQDFMSSRTLKPSISRKTTEPLASVDITAYRAELCDALKALEELKNSKLVLENLHNSPDENDARCSDEAERTGQVKKALSDQLNALENEERLSALTRKLAVRKKKRAWQKRRNERLKNAKELQRAERALRLEEIVRWESEWKTRLAKEQATREELQAKTLVLADVRRRKARAKRYLSRFEKTIRLHQHRQSASKEKHLMEETCPEEDTGERFRKNVDMLIGEWKSKLAECNREERRLKDELARRSAGNEGRRRENRWRKALFGDAAALINGGRGTTDRYDIIETRWSWDAYTLPASLTEGSTEGVPSEKGYTVPTGWIFPPENPLPEWAIYREPTKIKSEKNIGVSGGGKIAE</sequence>